<dbReference type="RefSeq" id="WP_316787703.1">
    <property type="nucleotide sequence ID" value="NZ_CP053540.1"/>
</dbReference>
<evidence type="ECO:0000256" key="1">
    <source>
        <dbReference type="SAM" id="MobiDB-lite"/>
    </source>
</evidence>
<keyword evidence="3" id="KW-0378">Hydrolase</keyword>
<protein>
    <submittedName>
        <fullName evidence="3">Phosphodiester glycosidase family protein</fullName>
    </submittedName>
</protein>
<feature type="compositionally biased region" description="Low complexity" evidence="1">
    <location>
        <begin position="40"/>
        <end position="63"/>
    </location>
</feature>
<dbReference type="InterPro" id="IPR018711">
    <property type="entry name" value="NAGPA"/>
</dbReference>
<organism evidence="3">
    <name type="scientific">Thermoleptolyngbya oregonensis NK1-22</name>
    <dbReference type="NCBI Taxonomy" id="2547457"/>
    <lineage>
        <taxon>Bacteria</taxon>
        <taxon>Bacillati</taxon>
        <taxon>Cyanobacteriota</taxon>
        <taxon>Cyanophyceae</taxon>
        <taxon>Oculatellales</taxon>
        <taxon>Oculatellaceae</taxon>
        <taxon>Thermoleptolyngbya</taxon>
    </lineage>
</organism>
<gene>
    <name evidence="3" type="ORF">HNI00_16770</name>
</gene>
<dbReference type="PANTHER" id="PTHR40446">
    <property type="entry name" value="N-ACETYLGLUCOSAMINE-1-PHOSPHODIESTER ALPHA-N-ACETYLGLUCOSAMINIDASE"/>
    <property type="match status" value="1"/>
</dbReference>
<name>A0AA96Y893_9CYAN</name>
<feature type="domain" description="Phosphodiester glycosidase" evidence="2">
    <location>
        <begin position="122"/>
        <end position="331"/>
    </location>
</feature>
<proteinExistence type="predicted"/>
<feature type="region of interest" description="Disordered" evidence="1">
    <location>
        <begin position="40"/>
        <end position="75"/>
    </location>
</feature>
<dbReference type="EMBL" id="CP053540">
    <property type="protein sequence ID" value="WOB44614.1"/>
    <property type="molecule type" value="Genomic_DNA"/>
</dbReference>
<keyword evidence="3" id="KW-0326">Glycosidase</keyword>
<dbReference type="PANTHER" id="PTHR40446:SF2">
    <property type="entry name" value="N-ACETYLGLUCOSAMINE-1-PHOSPHODIESTER ALPHA-N-ACETYLGLUCOSAMINIDASE"/>
    <property type="match status" value="1"/>
</dbReference>
<dbReference type="PROSITE" id="PS51257">
    <property type="entry name" value="PROKAR_LIPOPROTEIN"/>
    <property type="match status" value="1"/>
</dbReference>
<dbReference type="AlphaFoldDB" id="A0AA96Y893"/>
<dbReference type="GO" id="GO:0016798">
    <property type="term" value="F:hydrolase activity, acting on glycosyl bonds"/>
    <property type="evidence" value="ECO:0007669"/>
    <property type="project" value="UniProtKB-KW"/>
</dbReference>
<sequence>MRVWQGLWLGWLVAGGLAAGLAAGLAGGLAGCDRSVAGAGSPTGLSASSAPPAPDTSSDLSSDVSPEASPDVQHDQHDVQYRVEALPTADVHWVMVPIRTFEVVPAIAQALQPLPQFAAQSGTVAAINAGFFDPVNGLTTSYVVQNGQIVADPRQNDRLMQNPNLTPYLPKILNRSEFRRYRCGQPGQERDHYAIALHAEAVPLGCTLQDAIGGGPRLLPDLTLEAEGFADPATGRDAIGSTQPNARSAVGILPNGDIVLAMAAQRPDAPTSSGLSLAELSNFLRSLGVVDAMNLDGGSSASLYVSGNTVLGRVDAQGSPIQRPVKSVLGVRRRPRD</sequence>
<evidence type="ECO:0000313" key="3">
    <source>
        <dbReference type="EMBL" id="WOB44614.1"/>
    </source>
</evidence>
<accession>A0AA96Y893</accession>
<evidence type="ECO:0000259" key="2">
    <source>
        <dbReference type="Pfam" id="PF09992"/>
    </source>
</evidence>
<reference evidence="3" key="1">
    <citation type="submission" date="2020-05" db="EMBL/GenBank/DDBJ databases">
        <authorList>
            <person name="Zhu T."/>
            <person name="Keshari N."/>
            <person name="Lu X."/>
        </authorList>
    </citation>
    <scope>NUCLEOTIDE SEQUENCE</scope>
    <source>
        <strain evidence="3">NK1-22</strain>
    </source>
</reference>
<dbReference type="KEGG" id="tog:HNI00_16770"/>
<dbReference type="Pfam" id="PF09992">
    <property type="entry name" value="NAGPA"/>
    <property type="match status" value="1"/>
</dbReference>